<dbReference type="HOGENOM" id="CLU_134477_0_0_10"/>
<gene>
    <name evidence="1" type="ORF">HMPREF1068_03000</name>
</gene>
<evidence type="ECO:0008006" key="3">
    <source>
        <dbReference type="Google" id="ProtNLM"/>
    </source>
</evidence>
<proteinExistence type="predicted"/>
<dbReference type="STRING" id="997884.HMPREF1068_03000"/>
<comment type="caution">
    <text evidence="1">The sequence shown here is derived from an EMBL/GenBank/DDBJ whole genome shotgun (WGS) entry which is preliminary data.</text>
</comment>
<reference evidence="1 2" key="1">
    <citation type="submission" date="2012-02" db="EMBL/GenBank/DDBJ databases">
        <title>The Genome Sequence of Bacteroides nordii CL02T12C05.</title>
        <authorList>
            <consortium name="The Broad Institute Genome Sequencing Platform"/>
            <person name="Earl A."/>
            <person name="Ward D."/>
            <person name="Feldgarden M."/>
            <person name="Gevers D."/>
            <person name="Zitomersky N.L."/>
            <person name="Coyne M.J."/>
            <person name="Comstock L.E."/>
            <person name="Young S.K."/>
            <person name="Zeng Q."/>
            <person name="Gargeya S."/>
            <person name="Fitzgerald M."/>
            <person name="Haas B."/>
            <person name="Abouelleil A."/>
            <person name="Alvarado L."/>
            <person name="Arachchi H.M."/>
            <person name="Berlin A."/>
            <person name="Chapman S.B."/>
            <person name="Gearin G."/>
            <person name="Goldberg J."/>
            <person name="Griggs A."/>
            <person name="Gujja S."/>
            <person name="Hansen M."/>
            <person name="Heiman D."/>
            <person name="Howarth C."/>
            <person name="Larimer J."/>
            <person name="Lui A."/>
            <person name="MacDonald P.J.P."/>
            <person name="McCowen C."/>
            <person name="Montmayeur A."/>
            <person name="Murphy C."/>
            <person name="Neiman D."/>
            <person name="Pearson M."/>
            <person name="Priest M."/>
            <person name="Roberts A."/>
            <person name="Saif S."/>
            <person name="Shea T."/>
            <person name="Sisk P."/>
            <person name="Stolte C."/>
            <person name="Sykes S."/>
            <person name="Wortman J."/>
            <person name="Nusbaum C."/>
            <person name="Birren B."/>
        </authorList>
    </citation>
    <scope>NUCLEOTIDE SEQUENCE [LARGE SCALE GENOMIC DNA]</scope>
    <source>
        <strain evidence="1 2">CL02T12C05</strain>
    </source>
</reference>
<dbReference type="EMBL" id="AGXS01000020">
    <property type="protein sequence ID" value="EIY47921.1"/>
    <property type="molecule type" value="Genomic_DNA"/>
</dbReference>
<organism evidence="1 2">
    <name type="scientific">Bacteroides nordii CL02T12C05</name>
    <dbReference type="NCBI Taxonomy" id="997884"/>
    <lineage>
        <taxon>Bacteria</taxon>
        <taxon>Pseudomonadati</taxon>
        <taxon>Bacteroidota</taxon>
        <taxon>Bacteroidia</taxon>
        <taxon>Bacteroidales</taxon>
        <taxon>Bacteroidaceae</taxon>
        <taxon>Bacteroides</taxon>
    </lineage>
</organism>
<protein>
    <recommendedName>
        <fullName evidence="3">Lipoprotein</fullName>
    </recommendedName>
</protein>
<dbReference type="eggNOG" id="ENOG5033MM8">
    <property type="taxonomic scope" value="Bacteria"/>
</dbReference>
<dbReference type="Proteomes" id="UP000003089">
    <property type="component" value="Unassembled WGS sequence"/>
</dbReference>
<dbReference type="RefSeq" id="WP_007486173.1">
    <property type="nucleotide sequence ID" value="NZ_JH724315.1"/>
</dbReference>
<dbReference type="AlphaFoldDB" id="I9RXP6"/>
<dbReference type="PROSITE" id="PS51257">
    <property type="entry name" value="PROKAR_LIPOPROTEIN"/>
    <property type="match status" value="1"/>
</dbReference>
<evidence type="ECO:0000313" key="1">
    <source>
        <dbReference type="EMBL" id="EIY47921.1"/>
    </source>
</evidence>
<name>I9RXP6_9BACE</name>
<keyword evidence="2" id="KW-1185">Reference proteome</keyword>
<sequence>MKKITFIILGSLAFLSCGETVYRENNYMFQLPQKDVFVKTSKRPGGRFVIFFAQDSLSLNNSKDSIELRTIDYIQIIVNTSDIYARTSYSTIQSVGCSKYNIEIVPDNFFINHFFENNKRKPPYTFINIDTKEYNIIVNEQIIKRGNIYGE</sequence>
<accession>I9RXP6</accession>
<evidence type="ECO:0000313" key="2">
    <source>
        <dbReference type="Proteomes" id="UP000003089"/>
    </source>
</evidence>